<dbReference type="AlphaFoldDB" id="A0A917J039"/>
<comment type="caution">
    <text evidence="1">The sequence shown here is derived from an EMBL/GenBank/DDBJ whole genome shotgun (WGS) entry which is preliminary data.</text>
</comment>
<organism evidence="1 2">
    <name type="scientific">Filimonas zeae</name>
    <dbReference type="NCBI Taxonomy" id="1737353"/>
    <lineage>
        <taxon>Bacteria</taxon>
        <taxon>Pseudomonadati</taxon>
        <taxon>Bacteroidota</taxon>
        <taxon>Chitinophagia</taxon>
        <taxon>Chitinophagales</taxon>
        <taxon>Chitinophagaceae</taxon>
        <taxon>Filimonas</taxon>
    </lineage>
</organism>
<reference evidence="1" key="2">
    <citation type="submission" date="2020-09" db="EMBL/GenBank/DDBJ databases">
        <authorList>
            <person name="Sun Q."/>
            <person name="Zhou Y."/>
        </authorList>
    </citation>
    <scope>NUCLEOTIDE SEQUENCE</scope>
    <source>
        <strain evidence="1">CGMCC 1.15290</strain>
    </source>
</reference>
<protein>
    <submittedName>
        <fullName evidence="1">Uncharacterized protein</fullName>
    </submittedName>
</protein>
<sequence>MSQIECEESKGLIITDKPITNKPLVCAVLNYYGIDFLCTNGELFVKEKMLNADRSLYWNILLKAADSAWIKSHLKLKAINSD</sequence>
<name>A0A917J039_9BACT</name>
<proteinExistence type="predicted"/>
<evidence type="ECO:0000313" key="1">
    <source>
        <dbReference type="EMBL" id="GGH69508.1"/>
    </source>
</evidence>
<reference evidence="1" key="1">
    <citation type="journal article" date="2014" name="Int. J. Syst. Evol. Microbiol.">
        <title>Complete genome sequence of Corynebacterium casei LMG S-19264T (=DSM 44701T), isolated from a smear-ripened cheese.</title>
        <authorList>
            <consortium name="US DOE Joint Genome Institute (JGI-PGF)"/>
            <person name="Walter F."/>
            <person name="Albersmeier A."/>
            <person name="Kalinowski J."/>
            <person name="Ruckert C."/>
        </authorList>
    </citation>
    <scope>NUCLEOTIDE SEQUENCE</scope>
    <source>
        <strain evidence="1">CGMCC 1.15290</strain>
    </source>
</reference>
<dbReference type="EMBL" id="BMIB01000003">
    <property type="protein sequence ID" value="GGH69508.1"/>
    <property type="molecule type" value="Genomic_DNA"/>
</dbReference>
<dbReference type="Proteomes" id="UP000627292">
    <property type="component" value="Unassembled WGS sequence"/>
</dbReference>
<keyword evidence="2" id="KW-1185">Reference proteome</keyword>
<accession>A0A917J039</accession>
<gene>
    <name evidence="1" type="ORF">GCM10011379_26880</name>
</gene>
<evidence type="ECO:0000313" key="2">
    <source>
        <dbReference type="Proteomes" id="UP000627292"/>
    </source>
</evidence>